<dbReference type="EMBL" id="CP047045">
    <property type="protein sequence ID" value="QGZ95300.1"/>
    <property type="molecule type" value="Genomic_DNA"/>
</dbReference>
<reference evidence="3" key="1">
    <citation type="submission" date="2019-12" db="EMBL/GenBank/DDBJ databases">
        <title>Complete genome of Terracaulis silvestris 0127_4.</title>
        <authorList>
            <person name="Vieira S."/>
            <person name="Riedel T."/>
            <person name="Sproer C."/>
            <person name="Pascual J."/>
            <person name="Boedeker C."/>
            <person name="Overmann J."/>
        </authorList>
    </citation>
    <scope>NUCLEOTIDE SEQUENCE [LARGE SCALE GENOMIC DNA]</scope>
    <source>
        <strain evidence="3">0127_4</strain>
    </source>
</reference>
<evidence type="ECO:0000256" key="1">
    <source>
        <dbReference type="SAM" id="Coils"/>
    </source>
</evidence>
<protein>
    <submittedName>
        <fullName evidence="2">Uncharacterized protein</fullName>
    </submittedName>
</protein>
<keyword evidence="3" id="KW-1185">Reference proteome</keyword>
<accession>A0A6I6MJG9</accession>
<name>A0A6I6MJG9_9CAUL</name>
<sequence length="350" mass="37675">MLARNPKLTVIVVLVAVVATVALMPVAGAQNDGSRACSCEDIGELQAELRNAQRLQRAFQAQIAELRRMGPESARIALQQFANGPARQGLEQTDGSRTGEFDYGARGEAIDEQNWDRHGADELCALSAESMQRLEQAARASRCADIGEALRAHEERHHAFCRAIGYRPYHAMHGADRAAEEVEAYGAQIQVLRHALVRLLERSNARVTFSEQLGGGDELRTEGEVAFNHYAAYENGEMLMRGVGQATGRYRMVGGCSVTSGAEFTEPLAGNLHTDGEMAEITLYQTSMVDHPITFQCFGHGGGQTSVLGAAPPNVTLPLRDGASTTYGLSGPRGGGLQGRVTLEFCRSSG</sequence>
<evidence type="ECO:0000313" key="2">
    <source>
        <dbReference type="EMBL" id="QGZ95300.1"/>
    </source>
</evidence>
<feature type="coiled-coil region" evidence="1">
    <location>
        <begin position="42"/>
        <end position="69"/>
    </location>
</feature>
<dbReference type="RefSeq" id="WP_158766171.1">
    <property type="nucleotide sequence ID" value="NZ_CP047045.1"/>
</dbReference>
<dbReference type="KEGG" id="tsv:DSM104635_02149"/>
<proteinExistence type="predicted"/>
<dbReference type="AlphaFoldDB" id="A0A6I6MJG9"/>
<evidence type="ECO:0000313" key="3">
    <source>
        <dbReference type="Proteomes" id="UP000431269"/>
    </source>
</evidence>
<keyword evidence="1" id="KW-0175">Coiled coil</keyword>
<organism evidence="2 3">
    <name type="scientific">Terricaulis silvestris</name>
    <dbReference type="NCBI Taxonomy" id="2686094"/>
    <lineage>
        <taxon>Bacteria</taxon>
        <taxon>Pseudomonadati</taxon>
        <taxon>Pseudomonadota</taxon>
        <taxon>Alphaproteobacteria</taxon>
        <taxon>Caulobacterales</taxon>
        <taxon>Caulobacteraceae</taxon>
        <taxon>Terricaulis</taxon>
    </lineage>
</organism>
<gene>
    <name evidence="2" type="ORF">DSM104635_02149</name>
</gene>
<dbReference type="Proteomes" id="UP000431269">
    <property type="component" value="Chromosome"/>
</dbReference>